<dbReference type="Proteomes" id="UP000450676">
    <property type="component" value="Unassembled WGS sequence"/>
</dbReference>
<evidence type="ECO:0000259" key="3">
    <source>
        <dbReference type="PROSITE" id="PS01124"/>
    </source>
</evidence>
<dbReference type="PANTHER" id="PTHR43130">
    <property type="entry name" value="ARAC-FAMILY TRANSCRIPTIONAL REGULATOR"/>
    <property type="match status" value="1"/>
</dbReference>
<dbReference type="PROSITE" id="PS01124">
    <property type="entry name" value="HTH_ARAC_FAMILY_2"/>
    <property type="match status" value="1"/>
</dbReference>
<dbReference type="PANTHER" id="PTHR43130:SF3">
    <property type="entry name" value="HTH-TYPE TRANSCRIPTIONAL REGULATOR RV1931C"/>
    <property type="match status" value="1"/>
</dbReference>
<dbReference type="InterPro" id="IPR052158">
    <property type="entry name" value="INH-QAR"/>
</dbReference>
<sequence length="337" mass="36467">MPNNSDFLPSAPGQRLVLFVAFPGMCMLDMAGPQTVFWCADRVMQERGRPGYARHTVSLEGGPVPTLEGVPMLTEALSAFDTAGVDTIVVPGAPNIEQVLVHAQPLVDWLRAAAASARRTTSVCSGAFVLAQAGLLDGKRAATHWALSDRLKELHPTVEIDREAIFIRQGGTWTSAGVTAGIDLALALVEADCGRDVALAVARELVMFVKRPGGHAQFSALLESQLSDGDRFEELHLWLADNLASAGLTVEALAARALMSPRNFSRVYKETTGRTPAKAVEMFRLEAARRMLEDSSRNIDQIARDCGFGDEGRMRQCFQRNLSVSPSAYREQRGSAA</sequence>
<keyword evidence="2" id="KW-0804">Transcription</keyword>
<accession>A0A7X4KKL7</accession>
<dbReference type="InterPro" id="IPR009057">
    <property type="entry name" value="Homeodomain-like_sf"/>
</dbReference>
<dbReference type="Gene3D" id="1.10.10.60">
    <property type="entry name" value="Homeodomain-like"/>
    <property type="match status" value="2"/>
</dbReference>
<proteinExistence type="predicted"/>
<dbReference type="SUPFAM" id="SSF52317">
    <property type="entry name" value="Class I glutamine amidotransferase-like"/>
    <property type="match status" value="1"/>
</dbReference>
<dbReference type="Pfam" id="PF01965">
    <property type="entry name" value="DJ-1_PfpI"/>
    <property type="match status" value="1"/>
</dbReference>
<reference evidence="4 5" key="1">
    <citation type="submission" date="2019-12" db="EMBL/GenBank/DDBJ databases">
        <title>Novel species isolated from a subtropical stream in China.</title>
        <authorList>
            <person name="Lu H."/>
        </authorList>
    </citation>
    <scope>NUCLEOTIDE SEQUENCE [LARGE SCALE GENOMIC DNA]</scope>
    <source>
        <strain evidence="4 5">FT127W</strain>
    </source>
</reference>
<keyword evidence="1" id="KW-0805">Transcription regulation</keyword>
<comment type="caution">
    <text evidence="4">The sequence shown here is derived from an EMBL/GenBank/DDBJ whole genome shotgun (WGS) entry which is preliminary data.</text>
</comment>
<dbReference type="InterPro" id="IPR029062">
    <property type="entry name" value="Class_I_gatase-like"/>
</dbReference>
<dbReference type="InterPro" id="IPR002818">
    <property type="entry name" value="DJ-1/PfpI"/>
</dbReference>
<dbReference type="Pfam" id="PF12833">
    <property type="entry name" value="HTH_18"/>
    <property type="match status" value="1"/>
</dbReference>
<dbReference type="CDD" id="cd03137">
    <property type="entry name" value="GATase1_AraC_1"/>
    <property type="match status" value="1"/>
</dbReference>
<dbReference type="AlphaFoldDB" id="A0A7X4KKL7"/>
<feature type="domain" description="HTH araC/xylS-type" evidence="3">
    <location>
        <begin position="233"/>
        <end position="332"/>
    </location>
</feature>
<evidence type="ECO:0000256" key="1">
    <source>
        <dbReference type="ARBA" id="ARBA00023015"/>
    </source>
</evidence>
<dbReference type="SMART" id="SM00342">
    <property type="entry name" value="HTH_ARAC"/>
    <property type="match status" value="1"/>
</dbReference>
<organism evidence="4 5">
    <name type="scientific">Pseudoduganella aquatica</name>
    <dbReference type="NCBI Taxonomy" id="2660641"/>
    <lineage>
        <taxon>Bacteria</taxon>
        <taxon>Pseudomonadati</taxon>
        <taxon>Pseudomonadota</taxon>
        <taxon>Betaproteobacteria</taxon>
        <taxon>Burkholderiales</taxon>
        <taxon>Oxalobacteraceae</taxon>
        <taxon>Telluria group</taxon>
        <taxon>Pseudoduganella</taxon>
    </lineage>
</organism>
<evidence type="ECO:0000313" key="4">
    <source>
        <dbReference type="EMBL" id="MYN06163.1"/>
    </source>
</evidence>
<dbReference type="InterPro" id="IPR018060">
    <property type="entry name" value="HTH_AraC"/>
</dbReference>
<dbReference type="GO" id="GO:0003700">
    <property type="term" value="F:DNA-binding transcription factor activity"/>
    <property type="evidence" value="ECO:0007669"/>
    <property type="project" value="InterPro"/>
</dbReference>
<gene>
    <name evidence="4" type="ORF">GTP77_02305</name>
</gene>
<protein>
    <submittedName>
        <fullName evidence="4">Helix-turn-helix domain-containing protein</fullName>
    </submittedName>
</protein>
<dbReference type="EMBL" id="WWCU01000002">
    <property type="protein sequence ID" value="MYN06163.1"/>
    <property type="molecule type" value="Genomic_DNA"/>
</dbReference>
<name>A0A7X4KKL7_9BURK</name>
<evidence type="ECO:0000256" key="2">
    <source>
        <dbReference type="ARBA" id="ARBA00023163"/>
    </source>
</evidence>
<keyword evidence="5" id="KW-1185">Reference proteome</keyword>
<dbReference type="RefSeq" id="WP_161070555.1">
    <property type="nucleotide sequence ID" value="NZ_CP086370.1"/>
</dbReference>
<dbReference type="Gene3D" id="3.40.50.880">
    <property type="match status" value="1"/>
</dbReference>
<evidence type="ECO:0000313" key="5">
    <source>
        <dbReference type="Proteomes" id="UP000450676"/>
    </source>
</evidence>
<dbReference type="SUPFAM" id="SSF46689">
    <property type="entry name" value="Homeodomain-like"/>
    <property type="match status" value="2"/>
</dbReference>
<dbReference type="GO" id="GO:0043565">
    <property type="term" value="F:sequence-specific DNA binding"/>
    <property type="evidence" value="ECO:0007669"/>
    <property type="project" value="InterPro"/>
</dbReference>